<dbReference type="GeneID" id="92816223"/>
<organism evidence="2 3">
    <name type="scientific">Alistipes indistinctus YIT 12060</name>
    <dbReference type="NCBI Taxonomy" id="742725"/>
    <lineage>
        <taxon>Bacteria</taxon>
        <taxon>Pseudomonadati</taxon>
        <taxon>Bacteroidota</taxon>
        <taxon>Bacteroidia</taxon>
        <taxon>Bacteroidales</taxon>
        <taxon>Rikenellaceae</taxon>
        <taxon>Alistipes</taxon>
    </lineage>
</organism>
<reference evidence="2 3" key="1">
    <citation type="submission" date="2011-08" db="EMBL/GenBank/DDBJ databases">
        <title>The Genome Sequence of Alistipes indistinctus YIT 12060.</title>
        <authorList>
            <consortium name="The Broad Institute Genome Sequencing Platform"/>
            <person name="Earl A."/>
            <person name="Ward D."/>
            <person name="Feldgarden M."/>
            <person name="Gevers D."/>
            <person name="Morotomi M."/>
            <person name="Young S.K."/>
            <person name="Zeng Q."/>
            <person name="Gargeya S."/>
            <person name="Fitzgerald M."/>
            <person name="Haas B."/>
            <person name="Abouelleil A."/>
            <person name="Alvarado L."/>
            <person name="Arachchi H.M."/>
            <person name="Berlin A."/>
            <person name="Brown A."/>
            <person name="Chapman S.B."/>
            <person name="Chen Z."/>
            <person name="Dunbar C."/>
            <person name="Freedman E."/>
            <person name="Gearin G."/>
            <person name="Gellesch M."/>
            <person name="Goldberg J."/>
            <person name="Griggs A."/>
            <person name="Gujja S."/>
            <person name="Heiman D."/>
            <person name="Howarth C."/>
            <person name="Larson L."/>
            <person name="Lui A."/>
            <person name="MacDonald P.J.P."/>
            <person name="Montmayeur A."/>
            <person name="Murphy C."/>
            <person name="Neiman D."/>
            <person name="Pearson M."/>
            <person name="Priest M."/>
            <person name="Roberts A."/>
            <person name="Saif S."/>
            <person name="Shea T."/>
            <person name="Shenoy N."/>
            <person name="Sisk P."/>
            <person name="Stolte C."/>
            <person name="Sykes S."/>
            <person name="Wortman J."/>
            <person name="Nusbaum C."/>
            <person name="Birren B."/>
        </authorList>
    </citation>
    <scope>NUCLEOTIDE SEQUENCE [LARGE SCALE GENOMIC DNA]</scope>
    <source>
        <strain evidence="2 3">YIT 12060</strain>
    </source>
</reference>
<gene>
    <name evidence="2" type="ORF">HMPREF9450_00763</name>
</gene>
<feature type="chain" id="PRO_5003477936" evidence="1">
    <location>
        <begin position="24"/>
        <end position="951"/>
    </location>
</feature>
<comment type="caution">
    <text evidence="2">The sequence shown here is derived from an EMBL/GenBank/DDBJ whole genome shotgun (WGS) entry which is preliminary data.</text>
</comment>
<dbReference type="EMBL" id="ADLD01000009">
    <property type="protein sequence ID" value="EHB92559.1"/>
    <property type="molecule type" value="Genomic_DNA"/>
</dbReference>
<dbReference type="eggNOG" id="COG0823">
    <property type="taxonomic scope" value="Bacteria"/>
</dbReference>
<dbReference type="STRING" id="742725.HMPREF9450_00763"/>
<dbReference type="AlphaFoldDB" id="G5H7W0"/>
<keyword evidence="3" id="KW-1185">Reference proteome</keyword>
<sequence length="951" mass="107556">MVCRLLLRLCCLWACCAALPAWGQYYDWGRSPAGIRWMQVEGPRGKIVYPDYFSGGAAQVLSVMEGITPTMTYGFSYKPLKVPAVLHTQNFNANGIVMWAPKRMELELIPDLAPYAQPWFKQLVAHESRHTVQYGNLYRSFMKPLGWFIGQQSGLISQALIPVWLLEGDAVQAETQMASFGRALQPSFTIGYRAYMAEGTKRYVPDKWFCGSYKDYIPDHYQLGYQMTAWSRERYGDDIWDRVARYSSKYPYTILTTHWALGKYYKTSPTKMLWHTFGDLKAFWDSLPPRSNSASLIPTPTTSYTVYTAPIALNDTTILALKRDLDRPSRIVKVDPRSAGEKKLFYTGWVGTAPVMRDSTLYWSEYRSSIFWDQRVNARAVSYDLRNGRKRLLRDRENALYPTPLPDGRVASVGYDYTGRYSIDFGGGRSFEVPDTLSVHGLAYDDLTGTMAFITLGDAGMSICRIDTCSGRIAPITQPGYTSIYNLRAGAGKLTFNSIASGYDEVHVYDLARGEEFRVTTSRYGSVSPSAPVPGSDKLYMTTYTLGGYRLSHQRMDGDSMQRIAYSRLPENIVNPPRRKWDVVNLDTVRLARTIDSTHRVKRYRKGLHLFNPHSWAPWSFNPSKIADENKLDIGFGATVMSQNLLTSTEAYLSYGYSGKGHRVRGSFGYYGLAPKFDFAVDYGGGKQLIYGEKVPEALPVSLSNHFQFTVDVSLPMTLASGYHIRTLTPFAQFYYLNALLYKQQSTSYEKGVTRGVAGLSFIDNVRMGTRDFLPRWGYAVKFTTVGAPFRSDFGTIYSLYGRVYTPGVARHHSLTLRGNVQYQPVDRYNFYYKELYPRGADYDVVATRYAAFSADYQLPLCYPDGGINSIVYFNRIRLNLYYDFARFIGISSGSATHSGRATTLWSYGGIVTFDMRLVRMPKNDTSLGVYVYKPSDRNGVVTGVNLSLPL</sequence>
<dbReference type="Proteomes" id="UP000006008">
    <property type="component" value="Unassembled WGS sequence"/>
</dbReference>
<dbReference type="PATRIC" id="fig|742725.3.peg.814"/>
<evidence type="ECO:0000256" key="1">
    <source>
        <dbReference type="SAM" id="SignalP"/>
    </source>
</evidence>
<evidence type="ECO:0000313" key="2">
    <source>
        <dbReference type="EMBL" id="EHB92559.1"/>
    </source>
</evidence>
<name>G5H7W0_9BACT</name>
<evidence type="ECO:0000313" key="3">
    <source>
        <dbReference type="Proteomes" id="UP000006008"/>
    </source>
</evidence>
<proteinExistence type="predicted"/>
<protein>
    <submittedName>
        <fullName evidence="2">Uncharacterized protein</fullName>
    </submittedName>
</protein>
<dbReference type="SUPFAM" id="SSF69304">
    <property type="entry name" value="Tricorn protease N-terminal domain"/>
    <property type="match status" value="1"/>
</dbReference>
<accession>G5H7W0</accession>
<feature type="signal peptide" evidence="1">
    <location>
        <begin position="1"/>
        <end position="23"/>
    </location>
</feature>
<keyword evidence="1" id="KW-0732">Signal</keyword>
<dbReference type="RefSeq" id="WP_009133569.1">
    <property type="nucleotide sequence ID" value="NZ_CP102250.1"/>
</dbReference>
<dbReference type="HOGENOM" id="CLU_013076_0_0_10"/>